<feature type="compositionally biased region" description="Low complexity" evidence="1">
    <location>
        <begin position="53"/>
        <end position="62"/>
    </location>
</feature>
<evidence type="ECO:0000256" key="1">
    <source>
        <dbReference type="SAM" id="MobiDB-lite"/>
    </source>
</evidence>
<evidence type="ECO:0000313" key="2">
    <source>
        <dbReference type="EMBL" id="ROT65321.1"/>
    </source>
</evidence>
<name>A0A3R7M2B0_PENVA</name>
<feature type="compositionally biased region" description="Low complexity" evidence="1">
    <location>
        <begin position="70"/>
        <end position="80"/>
    </location>
</feature>
<proteinExistence type="predicted"/>
<feature type="compositionally biased region" description="Polar residues" evidence="1">
    <location>
        <begin position="41"/>
        <end position="50"/>
    </location>
</feature>
<dbReference type="OrthoDB" id="6435011at2759"/>
<feature type="non-terminal residue" evidence="2">
    <location>
        <position position="1"/>
    </location>
</feature>
<feature type="region of interest" description="Disordered" evidence="1">
    <location>
        <begin position="203"/>
        <end position="292"/>
    </location>
</feature>
<dbReference type="Proteomes" id="UP000283509">
    <property type="component" value="Unassembled WGS sequence"/>
</dbReference>
<dbReference type="EMBL" id="QCYY01003100">
    <property type="protein sequence ID" value="ROT65321.1"/>
    <property type="molecule type" value="Genomic_DNA"/>
</dbReference>
<gene>
    <name evidence="2" type="ORF">C7M84_016707</name>
</gene>
<feature type="compositionally biased region" description="Gly residues" evidence="1">
    <location>
        <begin position="244"/>
        <end position="262"/>
    </location>
</feature>
<comment type="caution">
    <text evidence="2">The sequence shown here is derived from an EMBL/GenBank/DDBJ whole genome shotgun (WGS) entry which is preliminary data.</text>
</comment>
<feature type="region of interest" description="Disordered" evidence="1">
    <location>
        <begin position="1"/>
        <end position="128"/>
    </location>
</feature>
<reference evidence="2 3" key="2">
    <citation type="submission" date="2019-01" db="EMBL/GenBank/DDBJ databases">
        <title>The decoding of complex shrimp genome reveals the adaptation for benthos swimmer, frequently molting mechanism and breeding impact on genome.</title>
        <authorList>
            <person name="Sun Y."/>
            <person name="Gao Y."/>
            <person name="Yu Y."/>
        </authorList>
    </citation>
    <scope>NUCLEOTIDE SEQUENCE [LARGE SCALE GENOMIC DNA]</scope>
    <source>
        <tissue evidence="2">Muscle</tissue>
    </source>
</reference>
<keyword evidence="3" id="KW-1185">Reference proteome</keyword>
<feature type="compositionally biased region" description="Basic residues" evidence="1">
    <location>
        <begin position="81"/>
        <end position="113"/>
    </location>
</feature>
<protein>
    <submittedName>
        <fullName evidence="2">Uncharacterized protein</fullName>
    </submittedName>
</protein>
<reference evidence="2 3" key="1">
    <citation type="submission" date="2018-04" db="EMBL/GenBank/DDBJ databases">
        <authorList>
            <person name="Zhang X."/>
            <person name="Yuan J."/>
            <person name="Li F."/>
            <person name="Xiang J."/>
        </authorList>
    </citation>
    <scope>NUCLEOTIDE SEQUENCE [LARGE SCALE GENOMIC DNA]</scope>
    <source>
        <tissue evidence="2">Muscle</tissue>
    </source>
</reference>
<dbReference type="PANTHER" id="PTHR41142:SF1">
    <property type="entry name" value="SI:DKEY-16J16.4"/>
    <property type="match status" value="1"/>
</dbReference>
<dbReference type="PANTHER" id="PTHR41142">
    <property type="entry name" value="SI:DKEY-16J16.4"/>
    <property type="match status" value="1"/>
</dbReference>
<organism evidence="2 3">
    <name type="scientific">Penaeus vannamei</name>
    <name type="common">Whiteleg shrimp</name>
    <name type="synonym">Litopenaeus vannamei</name>
    <dbReference type="NCBI Taxonomy" id="6689"/>
    <lineage>
        <taxon>Eukaryota</taxon>
        <taxon>Metazoa</taxon>
        <taxon>Ecdysozoa</taxon>
        <taxon>Arthropoda</taxon>
        <taxon>Crustacea</taxon>
        <taxon>Multicrustacea</taxon>
        <taxon>Malacostraca</taxon>
        <taxon>Eumalacostraca</taxon>
        <taxon>Eucarida</taxon>
        <taxon>Decapoda</taxon>
        <taxon>Dendrobranchiata</taxon>
        <taxon>Penaeoidea</taxon>
        <taxon>Penaeidae</taxon>
        <taxon>Penaeus</taxon>
    </lineage>
</organism>
<feature type="compositionally biased region" description="Basic residues" evidence="1">
    <location>
        <begin position="275"/>
        <end position="290"/>
    </location>
</feature>
<accession>A0A3R7M2B0</accession>
<sequence length="321" mass="34747">VGSEDRDSGTESDDEQPYDDPEPGSEMSSEVSSGCSVRSRPTSQTSTDTLTCDDLPMAGDAPDMPPPSTIPSSSVPSSYHHPQHLHHHHHHHLHHSHHPHPGRRARTPRHPHPSLRTPDPPRESPALESPIESFLDSAFVSDCDACDPVEHHSSEEELETLTCSWSRETGPPEKRKWSQVARLSLTDSGSSDEEVCVLTTGSRPPVQFRTSPPLEAHKPLRSVSPPTKMLGLASSGREGLVSASGGGDGRGSPGGGVGGSEGGTPRAEGGARAASPRKRHRHTPRPHQMHRPCLDFEKMQQMKTRAVTQWRNGGELSLSFC</sequence>
<feature type="compositionally biased region" description="Acidic residues" evidence="1">
    <location>
        <begin position="10"/>
        <end position="23"/>
    </location>
</feature>
<dbReference type="AlphaFoldDB" id="A0A3R7M2B0"/>
<evidence type="ECO:0000313" key="3">
    <source>
        <dbReference type="Proteomes" id="UP000283509"/>
    </source>
</evidence>
<feature type="compositionally biased region" description="Low complexity" evidence="1">
    <location>
        <begin position="24"/>
        <end position="40"/>
    </location>
</feature>